<dbReference type="SUPFAM" id="SSF52821">
    <property type="entry name" value="Rhodanese/Cell cycle control phosphatase"/>
    <property type="match status" value="1"/>
</dbReference>
<evidence type="ECO:0000256" key="1">
    <source>
        <dbReference type="ARBA" id="ARBA00009085"/>
    </source>
</evidence>
<dbReference type="OrthoDB" id="292964at2759"/>
<dbReference type="InterPro" id="IPR050185">
    <property type="entry name" value="Ub_carboxyl-term_hydrolase"/>
</dbReference>
<dbReference type="PANTHER" id="PTHR21646">
    <property type="entry name" value="UBIQUITIN CARBOXYL-TERMINAL HYDROLASE"/>
    <property type="match status" value="1"/>
</dbReference>
<keyword evidence="5" id="KW-0378">Hydrolase</keyword>
<dbReference type="Pfam" id="PF00443">
    <property type="entry name" value="UCH"/>
    <property type="match status" value="1"/>
</dbReference>
<dbReference type="InterPro" id="IPR028889">
    <property type="entry name" value="USP"/>
</dbReference>
<protein>
    <submittedName>
        <fullName evidence="5">Ubiquitin carboxyl-terminal hydrolase 2</fullName>
    </submittedName>
</protein>
<dbReference type="InterPro" id="IPR018200">
    <property type="entry name" value="USP_CS"/>
</dbReference>
<reference evidence="5 6" key="1">
    <citation type="journal article" date="2016" name="Genome Biol. Evol.">
        <title>Divergent and convergent evolution of fungal pathogenicity.</title>
        <authorList>
            <person name="Shang Y."/>
            <person name="Xiao G."/>
            <person name="Zheng P."/>
            <person name="Cen K."/>
            <person name="Zhan S."/>
            <person name="Wang C."/>
        </authorList>
    </citation>
    <scope>NUCLEOTIDE SEQUENCE [LARGE SCALE GENOMIC DNA]</scope>
    <source>
        <strain evidence="5 6">RCEF 4871</strain>
    </source>
</reference>
<feature type="compositionally biased region" description="Low complexity" evidence="2">
    <location>
        <begin position="144"/>
        <end position="157"/>
    </location>
</feature>
<dbReference type="InterPro" id="IPR036873">
    <property type="entry name" value="Rhodanese-like_dom_sf"/>
</dbReference>
<feature type="region of interest" description="Disordered" evidence="2">
    <location>
        <begin position="143"/>
        <end position="238"/>
    </location>
</feature>
<dbReference type="PROSITE" id="PS50206">
    <property type="entry name" value="RHODANESE_3"/>
    <property type="match status" value="1"/>
</dbReference>
<dbReference type="STRING" id="1081105.A0A167KI44"/>
<feature type="compositionally biased region" description="Low complexity" evidence="2">
    <location>
        <begin position="186"/>
        <end position="195"/>
    </location>
</feature>
<feature type="domain" description="Rhodanese" evidence="3">
    <location>
        <begin position="391"/>
        <end position="519"/>
    </location>
</feature>
<dbReference type="Gene3D" id="3.90.70.10">
    <property type="entry name" value="Cysteine proteinases"/>
    <property type="match status" value="1"/>
</dbReference>
<dbReference type="GO" id="GO:0004843">
    <property type="term" value="F:cysteine-type deubiquitinase activity"/>
    <property type="evidence" value="ECO:0007669"/>
    <property type="project" value="InterPro"/>
</dbReference>
<dbReference type="PANTHER" id="PTHR21646:SF10">
    <property type="entry name" value="UBIQUITIN CARBOXYL-TERMINAL HYDROLASE 14"/>
    <property type="match status" value="1"/>
</dbReference>
<dbReference type="SMART" id="SM00450">
    <property type="entry name" value="RHOD"/>
    <property type="match status" value="1"/>
</dbReference>
<feature type="domain" description="USP" evidence="4">
    <location>
        <begin position="658"/>
        <end position="1031"/>
    </location>
</feature>
<dbReference type="PROSITE" id="PS00972">
    <property type="entry name" value="USP_1"/>
    <property type="match status" value="1"/>
</dbReference>
<dbReference type="OMA" id="PFVHTYE"/>
<dbReference type="PROSITE" id="PS50235">
    <property type="entry name" value="USP_3"/>
    <property type="match status" value="1"/>
</dbReference>
<evidence type="ECO:0000313" key="5">
    <source>
        <dbReference type="EMBL" id="OAA51766.1"/>
    </source>
</evidence>
<dbReference type="InterPro" id="IPR001763">
    <property type="entry name" value="Rhodanese-like_dom"/>
</dbReference>
<dbReference type="InterPro" id="IPR038765">
    <property type="entry name" value="Papain-like_cys_pep_sf"/>
</dbReference>
<dbReference type="InterPro" id="IPR001394">
    <property type="entry name" value="Peptidase_C19_UCH"/>
</dbReference>
<proteinExistence type="inferred from homology"/>
<accession>A0A167KI44</accession>
<comment type="caution">
    <text evidence="5">The sequence shown here is derived from an EMBL/GenBank/DDBJ whole genome shotgun (WGS) entry which is preliminary data.</text>
</comment>
<dbReference type="AlphaFoldDB" id="A0A167KI44"/>
<dbReference type="Gene3D" id="3.40.250.10">
    <property type="entry name" value="Rhodanese-like domain"/>
    <property type="match status" value="1"/>
</dbReference>
<evidence type="ECO:0000259" key="4">
    <source>
        <dbReference type="PROSITE" id="PS50235"/>
    </source>
</evidence>
<comment type="similarity">
    <text evidence="1">Belongs to the peptidase C19 family.</text>
</comment>
<dbReference type="SUPFAM" id="SSF54001">
    <property type="entry name" value="Cysteine proteinases"/>
    <property type="match status" value="1"/>
</dbReference>
<dbReference type="EMBL" id="AZHC01000001">
    <property type="protein sequence ID" value="OAA51766.1"/>
    <property type="molecule type" value="Genomic_DNA"/>
</dbReference>
<evidence type="ECO:0000259" key="3">
    <source>
        <dbReference type="PROSITE" id="PS50206"/>
    </source>
</evidence>
<organism evidence="5 6">
    <name type="scientific">Metarhizium rileyi (strain RCEF 4871)</name>
    <name type="common">Nomuraea rileyi</name>
    <dbReference type="NCBI Taxonomy" id="1649241"/>
    <lineage>
        <taxon>Eukaryota</taxon>
        <taxon>Fungi</taxon>
        <taxon>Dikarya</taxon>
        <taxon>Ascomycota</taxon>
        <taxon>Pezizomycotina</taxon>
        <taxon>Sordariomycetes</taxon>
        <taxon>Hypocreomycetidae</taxon>
        <taxon>Hypocreales</taxon>
        <taxon>Clavicipitaceae</taxon>
        <taxon>Metarhizium</taxon>
    </lineage>
</organism>
<name>A0A167KI44_METRR</name>
<gene>
    <name evidence="5" type="ORF">NOR_00359</name>
</gene>
<keyword evidence="6" id="KW-1185">Reference proteome</keyword>
<evidence type="ECO:0000313" key="6">
    <source>
        <dbReference type="Proteomes" id="UP000243498"/>
    </source>
</evidence>
<dbReference type="GO" id="GO:0016579">
    <property type="term" value="P:protein deubiquitination"/>
    <property type="evidence" value="ECO:0007669"/>
    <property type="project" value="InterPro"/>
</dbReference>
<dbReference type="CDD" id="cd02674">
    <property type="entry name" value="Peptidase_C19R"/>
    <property type="match status" value="1"/>
</dbReference>
<evidence type="ECO:0000256" key="2">
    <source>
        <dbReference type="SAM" id="MobiDB-lite"/>
    </source>
</evidence>
<dbReference type="Proteomes" id="UP000243498">
    <property type="component" value="Unassembled WGS sequence"/>
</dbReference>
<sequence length="1033" mass="116302">MAYNVNPRHSMPVGGYRVRNGASPGIPRPSAAPLPHIHDLVAIPKDINSNQPIRKLLEQAESSFRQSEMQRDFKRPAIALKYYVRAFVIAVEFIQKHQDYPTMISNQGDTFQLHKTLLSKLNRRSEIYNQIKQDIIADNRSTGVQPTVKTSPVVTTTDRLSTHLPSTTDNNIGPRPLKRGEHGRQEPQQQQQQQHPNEHVPQLGNGGPPAKSKPTVNPKPAALHGNAIPSRHNHTDSANSVPLDLAARFANLRGPQPSPGQDPRIKTYPIITQRPAGPRQMPPSPPKVDTDINYDAALPKPPDAIYSPVRGSVSAEAARLPTSMPRGLFSRNGSFTSITGTPSANHPRQSDEYFPLVPPSVPKSSDVVERVFKIPEGNAITPRELITIREAKPSILYIDVRPREEFDEGHIMAVSIICIEPSILEREDVTCSDISESLVLSPPAELSLFEKRQSFDLVVFYDQDSESFPKSDKDPRHIALWSLNRALVELSWDKELRNPPQLLKGGINAWTDLYGAGSLRSTPAANANTSTTSKRQPLIKRKGSKYVFNPLPEKDVETFRKGLEKDAIPQSFPRTRDEFLRFPPLPTEQQSMSSSISSEQRYKHDFADRFGSPAQMLAPPARPQAAMQRASHISLSEDGHDDHEPTEQIPAVFTKGHTGLNNPGNWCYANSILQSLLASPNFGRELADSEWHRRYKNQVPRKHDEKMDQPQLMIQMLSNIFYWMSSGKFQTMKAQMLMDYSRHLCATGDPRTKFGGQEQQDAQEFMSFLMDQLHDETNLRRGLQGTVDQPDVKGTQLAQAAVQYWENHKRLNDSLVDQYWRGLQLSTVQCHHCATRTYTFSQFETLGINVSGDRNMTLSAAMRQANAGDDVEDFRCNRCAASRPARISESLARMPPLLCVSFRRFQVNGRGVVKSTAEITWDFNDFDFTPYFLNSGEDWQGASIIQDRAFCGPFRYQCYAVIVHSGRSIDSGHYYAYVRDSSTHDPYAWYCCNDSVVTKVRIGSREPADIQNTVFRSGSDAVPYLAFFRRRSE</sequence>